<keyword evidence="5" id="KW-0012">Acyltransferase</keyword>
<dbReference type="InParanoid" id="A0A1Q5PY39"/>
<dbReference type="Pfam" id="PF13480">
    <property type="entry name" value="Acetyltransf_6"/>
    <property type="match status" value="1"/>
</dbReference>
<evidence type="ECO:0000313" key="8">
    <source>
        <dbReference type="EMBL" id="OKL52531.1"/>
    </source>
</evidence>
<feature type="domain" description="BioF2-like acetyltransferase" evidence="7">
    <location>
        <begin position="139"/>
        <end position="270"/>
    </location>
</feature>
<dbReference type="InterPro" id="IPR050644">
    <property type="entry name" value="PG_Glycine_Bridge_Synth"/>
</dbReference>
<dbReference type="GO" id="GO:0016755">
    <property type="term" value="F:aminoacyltransferase activity"/>
    <property type="evidence" value="ECO:0007669"/>
    <property type="project" value="InterPro"/>
</dbReference>
<keyword evidence="9" id="KW-1185">Reference proteome</keyword>
<keyword evidence="3" id="KW-0133">Cell shape</keyword>
<evidence type="ECO:0000259" key="7">
    <source>
        <dbReference type="Pfam" id="PF13480"/>
    </source>
</evidence>
<dbReference type="InterPro" id="IPR003447">
    <property type="entry name" value="FEMABX"/>
</dbReference>
<keyword evidence="6" id="KW-0961">Cell wall biogenesis/degradation</keyword>
<dbReference type="InterPro" id="IPR038740">
    <property type="entry name" value="BioF2-like_GNAT_dom"/>
</dbReference>
<dbReference type="Gene3D" id="3.40.630.30">
    <property type="match status" value="1"/>
</dbReference>
<dbReference type="Proteomes" id="UP000185612">
    <property type="component" value="Unassembled WGS sequence"/>
</dbReference>
<evidence type="ECO:0000256" key="6">
    <source>
        <dbReference type="ARBA" id="ARBA00023316"/>
    </source>
</evidence>
<dbReference type="EMBL" id="MQVS01000002">
    <property type="protein sequence ID" value="OKL52531.1"/>
    <property type="molecule type" value="Genomic_DNA"/>
</dbReference>
<evidence type="ECO:0000256" key="5">
    <source>
        <dbReference type="ARBA" id="ARBA00023315"/>
    </source>
</evidence>
<dbReference type="GO" id="GO:0071555">
    <property type="term" value="P:cell wall organization"/>
    <property type="evidence" value="ECO:0007669"/>
    <property type="project" value="UniProtKB-KW"/>
</dbReference>
<evidence type="ECO:0000256" key="3">
    <source>
        <dbReference type="ARBA" id="ARBA00022960"/>
    </source>
</evidence>
<proteinExistence type="inferred from homology"/>
<reference evidence="9" key="1">
    <citation type="submission" date="2016-12" db="EMBL/GenBank/DDBJ databases">
        <authorList>
            <person name="Meng X."/>
        </authorList>
    </citation>
    <scope>NUCLEOTIDE SEQUENCE [LARGE SCALE GENOMIC DNA]</scope>
    <source>
        <strain evidence="9">DSM 20732</strain>
    </source>
</reference>
<dbReference type="PANTHER" id="PTHR36174">
    <property type="entry name" value="LIPID II:GLYCINE GLYCYLTRANSFERASE"/>
    <property type="match status" value="1"/>
</dbReference>
<dbReference type="AlphaFoldDB" id="A0A1Q5PY39"/>
<name>A0A1Q5PY39_9ACTO</name>
<dbReference type="GO" id="GO:0008360">
    <property type="term" value="P:regulation of cell shape"/>
    <property type="evidence" value="ECO:0007669"/>
    <property type="project" value="UniProtKB-KW"/>
</dbReference>
<dbReference type="PANTHER" id="PTHR36174:SF1">
    <property type="entry name" value="LIPID II:GLYCINE GLYCYLTRANSFERASE"/>
    <property type="match status" value="1"/>
</dbReference>
<comment type="caution">
    <text evidence="8">The sequence shown here is derived from an EMBL/GenBank/DDBJ whole genome shotgun (WGS) entry which is preliminary data.</text>
</comment>
<keyword evidence="4" id="KW-0573">Peptidoglycan synthesis</keyword>
<accession>A0A1Q5PY39</accession>
<evidence type="ECO:0000256" key="1">
    <source>
        <dbReference type="ARBA" id="ARBA00009943"/>
    </source>
</evidence>
<dbReference type="PROSITE" id="PS51191">
    <property type="entry name" value="FEMABX"/>
    <property type="match status" value="1"/>
</dbReference>
<keyword evidence="2" id="KW-0808">Transferase</keyword>
<protein>
    <recommendedName>
        <fullName evidence="7">BioF2-like acetyltransferase domain-containing protein</fullName>
    </recommendedName>
</protein>
<comment type="similarity">
    <text evidence="1">Belongs to the FemABX family.</text>
</comment>
<gene>
    <name evidence="8" type="ORF">BSZ40_03145</name>
</gene>
<dbReference type="SUPFAM" id="SSF55729">
    <property type="entry name" value="Acyl-CoA N-acyltransferases (Nat)"/>
    <property type="match status" value="1"/>
</dbReference>
<organism evidence="8 9">
    <name type="scientific">Buchananella hordeovulneris</name>
    <dbReference type="NCBI Taxonomy" id="52770"/>
    <lineage>
        <taxon>Bacteria</taxon>
        <taxon>Bacillati</taxon>
        <taxon>Actinomycetota</taxon>
        <taxon>Actinomycetes</taxon>
        <taxon>Actinomycetales</taxon>
        <taxon>Actinomycetaceae</taxon>
        <taxon>Buchananella</taxon>
    </lineage>
</organism>
<sequence length="326" mass="37280">MAGVRPIPIEQSEHWQRLDDASPDRQHWGRLVAEEDGKPVAYVSFAAFESRGLRYLWARSGPIWVKEQSPQREAQVRRALVDHVRRSDPKVVFLRLHARYRAEDLHEPLQIITYDRTVVIPLAPRSEEEILATMTKDGQRSIRRALKRTEGLGAEFREDTGLTRQEFAEFYAVLQETAQRDGFHSHPAEYYWRMLSAIGPDNARLFSLRLDGQVACWDLVLVNDKQAVAFFGASSAQGRKNMCPDALDWLVCRQLASEGVESFDLMGIDSPRVPELYSVGRYKRKFTHVPTDVDGAWDVAVRPRLYAGLQAALALRRGVKRVLRRA</sequence>
<dbReference type="STRING" id="52770.BSZ40_03145"/>
<evidence type="ECO:0000256" key="2">
    <source>
        <dbReference type="ARBA" id="ARBA00022679"/>
    </source>
</evidence>
<evidence type="ECO:0000313" key="9">
    <source>
        <dbReference type="Proteomes" id="UP000185612"/>
    </source>
</evidence>
<evidence type="ECO:0000256" key="4">
    <source>
        <dbReference type="ARBA" id="ARBA00022984"/>
    </source>
</evidence>
<dbReference type="InterPro" id="IPR016181">
    <property type="entry name" value="Acyl_CoA_acyltransferase"/>
</dbReference>
<dbReference type="GO" id="GO:0009252">
    <property type="term" value="P:peptidoglycan biosynthetic process"/>
    <property type="evidence" value="ECO:0007669"/>
    <property type="project" value="UniProtKB-KW"/>
</dbReference>